<accession>F9CXU2</accession>
<name>F9CXU2_9ARCH</name>
<proteinExistence type="predicted"/>
<comment type="caution">
    <text evidence="1">The sequence shown here is derived from an EMBL/GenBank/DDBJ whole genome shotgun (WGS) entry which is preliminary data.</text>
</comment>
<sequence>MIQKLSNAHNGFKEWILETTKEPDDWSGFLSSKLHKQIKIELLSCTHDFEGFVKINNLKIDNAKTVFNFLKKSKLILDYDLGKSQAGNIAVWVKAKHPLICKNILDNKFKLSSDIEVNPGNQYFVFKSFYDDKVTTSHLKQLQNALTQRGITIKELKEKHNVNSIPHEIPKFEFNKDYRKVIELLLESNYFDQERRTMTQEEIAKKAKLSVGKTNKIIRNLQKEGFNTMLSFYPDMSKFESKMKELIKKDKQQLNSMKVTS</sequence>
<dbReference type="Proteomes" id="UP000004440">
    <property type="component" value="Unassembled WGS sequence"/>
</dbReference>
<protein>
    <submittedName>
        <fullName evidence="1">Uncharacterized protein</fullName>
    </submittedName>
</protein>
<evidence type="ECO:0000313" key="1">
    <source>
        <dbReference type="EMBL" id="EGP94058.1"/>
    </source>
</evidence>
<dbReference type="Pfam" id="PF13412">
    <property type="entry name" value="HTH_24"/>
    <property type="match status" value="1"/>
</dbReference>
<dbReference type="AlphaFoldDB" id="F9CXU2"/>
<dbReference type="STRING" id="1001994.MY1_1300"/>
<evidence type="ECO:0000313" key="2">
    <source>
        <dbReference type="Proteomes" id="UP000004440"/>
    </source>
</evidence>
<organism evidence="1 2">
    <name type="scientific">Nitrosarchaeum koreense MY1</name>
    <dbReference type="NCBI Taxonomy" id="1001994"/>
    <lineage>
        <taxon>Archaea</taxon>
        <taxon>Nitrososphaerota</taxon>
        <taxon>Nitrososphaeria</taxon>
        <taxon>Nitrosopumilales</taxon>
        <taxon>Nitrosopumilaceae</taxon>
        <taxon>Nitrosarchaeum</taxon>
    </lineage>
</organism>
<keyword evidence="2" id="KW-1185">Reference proteome</keyword>
<gene>
    <name evidence="1" type="ORF">MY1_1300</name>
</gene>
<dbReference type="EMBL" id="AFPU01000001">
    <property type="protein sequence ID" value="EGP94058.1"/>
    <property type="molecule type" value="Genomic_DNA"/>
</dbReference>
<dbReference type="RefSeq" id="WP_007550959.1">
    <property type="nucleotide sequence ID" value="NZ_AFPU01000001.1"/>
</dbReference>
<reference evidence="1 2" key="1">
    <citation type="journal article" date="2011" name="J. Bacteriol.">
        <title>Genome Sequence of an Ammonia-Oxidizing Soil Archaeon, "Candidatus Nitrosoarchaeum koreensis" MY1.</title>
        <authorList>
            <person name="Kim B.K."/>
            <person name="Jung M.Y."/>
            <person name="Yu D.S."/>
            <person name="Park S.J."/>
            <person name="Oh T.K."/>
            <person name="Rhee S.K."/>
            <person name="Kim J.F."/>
        </authorList>
    </citation>
    <scope>NUCLEOTIDE SEQUENCE [LARGE SCALE GENOMIC DNA]</scope>
    <source>
        <strain evidence="1 2">MY1</strain>
    </source>
</reference>